<dbReference type="EnsemblMetazoa" id="PHUM128650-RA">
    <property type="protein sequence ID" value="PHUM128650-PA"/>
    <property type="gene ID" value="PHUM128650"/>
</dbReference>
<dbReference type="Gene3D" id="3.90.1300.10">
    <property type="entry name" value="Amidase signature (AS) domain"/>
    <property type="match status" value="1"/>
</dbReference>
<dbReference type="PANTHER" id="PTHR43372">
    <property type="entry name" value="FATTY-ACID AMIDE HYDROLASE"/>
    <property type="match status" value="1"/>
</dbReference>
<dbReference type="Pfam" id="PF01425">
    <property type="entry name" value="Amidase"/>
    <property type="match status" value="1"/>
</dbReference>
<sequence>MFKTILFQLLVFFRSLYDYAVDFIFGLMIYDDTKKKIIPPVKNRIVLESATSLAKKIREKELTAETVVRAFIERIEQVNPIINAVVDERFDLAIKESQEIDKYLKTTTDPIDKIEKNKPLLGIPFTTKESTSCKGLNYTFGLLARKGEKGTEDAEVVRLMKEAGGILLGVTNMPELNLWCESRNNLYGQTLNPFNTTRTVGGSSGGEASIISVCGSPIGIGTDIGGSIRMPAFFCGIFGHKPTTDAVSMKGTTRRTGNEKNSMAAAGPMAKYHEDLVSVLKVVSIHSSINETLYQEVDMKTINFYYMEELNDPRVSKVDEELTQILRRAVNYCQDISGVACKKAKFHGLEYSYKLWRYWMTKEPYQFEDELGNRERTVNLWKELPKKLIGKSEFTLAAIYKLIDHKLPQENSIWAEKLTEKLKTEFNNILDNNGVLLCPSSPTPAPYHYTPFLRPFNFTYWALFNIFKFPVTQVPLGLNKEGLPIGIQVVAALNNDKICLEVAKHLQNGFGGWVPPFEVK</sequence>
<dbReference type="FunCoup" id="E0VE66">
    <property type="interactions" value="11"/>
</dbReference>
<dbReference type="GO" id="GO:0004040">
    <property type="term" value="F:amidase activity"/>
    <property type="evidence" value="ECO:0007669"/>
    <property type="project" value="UniProtKB-EC"/>
</dbReference>
<dbReference type="EC" id="3.5.1.4" evidence="4"/>
<evidence type="ECO:0000313" key="4">
    <source>
        <dbReference type="EMBL" id="EEB11672.1"/>
    </source>
</evidence>
<dbReference type="HOGENOM" id="CLU_009600_16_1_1"/>
<reference evidence="5" key="3">
    <citation type="submission" date="2020-05" db="UniProtKB">
        <authorList>
            <consortium name="EnsemblMetazoa"/>
        </authorList>
    </citation>
    <scope>IDENTIFICATION</scope>
    <source>
        <strain evidence="5">USDA</strain>
    </source>
</reference>
<dbReference type="PROSITE" id="PS00571">
    <property type="entry name" value="AMIDASES"/>
    <property type="match status" value="1"/>
</dbReference>
<dbReference type="EMBL" id="DS235088">
    <property type="protein sequence ID" value="EEB11672.1"/>
    <property type="molecule type" value="Genomic_DNA"/>
</dbReference>
<dbReference type="VEuPathDB" id="VectorBase:PHUM128650"/>
<keyword evidence="4" id="KW-0808">Transferase</keyword>
<dbReference type="InterPro" id="IPR020556">
    <property type="entry name" value="Amidase_CS"/>
</dbReference>
<dbReference type="PIRSF" id="PIRSF001221">
    <property type="entry name" value="Amidase_fungi"/>
    <property type="match status" value="1"/>
</dbReference>
<evidence type="ECO:0000313" key="6">
    <source>
        <dbReference type="Proteomes" id="UP000009046"/>
    </source>
</evidence>
<keyword evidence="6" id="KW-1185">Reference proteome</keyword>
<dbReference type="eggNOG" id="KOG1212">
    <property type="taxonomic scope" value="Eukaryota"/>
</dbReference>
<feature type="active site" description="Charge relay system" evidence="2">
    <location>
        <position position="203"/>
    </location>
</feature>
<dbReference type="InterPro" id="IPR052739">
    <property type="entry name" value="FAAH2"/>
</dbReference>
<dbReference type="Proteomes" id="UP000009046">
    <property type="component" value="Unassembled WGS sequence"/>
</dbReference>
<accession>E0VE66</accession>
<feature type="domain" description="Amidase" evidence="3">
    <location>
        <begin position="67"/>
        <end position="500"/>
    </location>
</feature>
<dbReference type="InterPro" id="IPR036928">
    <property type="entry name" value="AS_sf"/>
</dbReference>
<dbReference type="SUPFAM" id="SSF75304">
    <property type="entry name" value="Amidase signature (AS) enzymes"/>
    <property type="match status" value="1"/>
</dbReference>
<proteinExistence type="inferred from homology"/>
<keyword evidence="4" id="KW-0378">Hydrolase</keyword>
<dbReference type="PANTHER" id="PTHR43372:SF1">
    <property type="entry name" value="LD38433P"/>
    <property type="match status" value="1"/>
</dbReference>
<dbReference type="GO" id="GO:0012505">
    <property type="term" value="C:endomembrane system"/>
    <property type="evidence" value="ECO:0007669"/>
    <property type="project" value="TreeGrafter"/>
</dbReference>
<protein>
    <submittedName>
        <fullName evidence="4 5">Amidotransferase subunit A, putative</fullName>
        <ecNumber evidence="4">3.5.1.4</ecNumber>
    </submittedName>
</protein>
<dbReference type="InParanoid" id="E0VE66"/>
<evidence type="ECO:0000259" key="3">
    <source>
        <dbReference type="Pfam" id="PF01425"/>
    </source>
</evidence>
<organism>
    <name type="scientific">Pediculus humanus subsp. corporis</name>
    <name type="common">Body louse</name>
    <dbReference type="NCBI Taxonomy" id="121224"/>
    <lineage>
        <taxon>Eukaryota</taxon>
        <taxon>Metazoa</taxon>
        <taxon>Ecdysozoa</taxon>
        <taxon>Arthropoda</taxon>
        <taxon>Hexapoda</taxon>
        <taxon>Insecta</taxon>
        <taxon>Pterygota</taxon>
        <taxon>Neoptera</taxon>
        <taxon>Paraneoptera</taxon>
        <taxon>Psocodea</taxon>
        <taxon>Troctomorpha</taxon>
        <taxon>Phthiraptera</taxon>
        <taxon>Anoplura</taxon>
        <taxon>Pediculidae</taxon>
        <taxon>Pediculus</taxon>
    </lineage>
</organism>
<feature type="active site" description="Acyl-ester intermediate" evidence="2">
    <location>
        <position position="227"/>
    </location>
</feature>
<dbReference type="OMA" id="RIPAFNC"/>
<feature type="active site" description="Charge relay system" evidence="2">
    <location>
        <position position="128"/>
    </location>
</feature>
<dbReference type="InterPro" id="IPR023631">
    <property type="entry name" value="Amidase_dom"/>
</dbReference>
<dbReference type="GO" id="GO:0016740">
    <property type="term" value="F:transferase activity"/>
    <property type="evidence" value="ECO:0007669"/>
    <property type="project" value="UniProtKB-KW"/>
</dbReference>
<evidence type="ECO:0000256" key="2">
    <source>
        <dbReference type="PIRSR" id="PIRSR001221-1"/>
    </source>
</evidence>
<dbReference type="RefSeq" id="XP_002424410.1">
    <property type="nucleotide sequence ID" value="XM_002424365.1"/>
</dbReference>
<dbReference type="OrthoDB" id="6428749at2759"/>
<dbReference type="AlphaFoldDB" id="E0VE66"/>
<dbReference type="STRING" id="121224.E0VE66"/>
<dbReference type="GeneID" id="8233975"/>
<reference evidence="4" key="1">
    <citation type="submission" date="2007-04" db="EMBL/GenBank/DDBJ databases">
        <title>Annotation of Pediculus humanus corporis strain USDA.</title>
        <authorList>
            <person name="Kirkness E."/>
            <person name="Hannick L."/>
            <person name="Hass B."/>
            <person name="Bruggner R."/>
            <person name="Lawson D."/>
            <person name="Bidwell S."/>
            <person name="Joardar V."/>
            <person name="Caler E."/>
            <person name="Walenz B."/>
            <person name="Inman J."/>
            <person name="Schobel S."/>
            <person name="Galinsky K."/>
            <person name="Amedeo P."/>
            <person name="Strausberg R."/>
        </authorList>
    </citation>
    <scope>NUCLEOTIDE SEQUENCE</scope>
    <source>
        <strain evidence="4">USDA</strain>
    </source>
</reference>
<comment type="similarity">
    <text evidence="1">Belongs to the amidase family.</text>
</comment>
<name>E0VE66_PEDHC</name>
<reference evidence="4" key="2">
    <citation type="submission" date="2007-04" db="EMBL/GenBank/DDBJ databases">
        <title>The genome of the human body louse.</title>
        <authorList>
            <consortium name="The Human Body Louse Genome Consortium"/>
            <person name="Kirkness E."/>
            <person name="Walenz B."/>
            <person name="Hass B."/>
            <person name="Bruggner R."/>
            <person name="Strausberg R."/>
        </authorList>
    </citation>
    <scope>NUCLEOTIDE SEQUENCE</scope>
    <source>
        <strain evidence="4">USDA</strain>
    </source>
</reference>
<evidence type="ECO:0000313" key="5">
    <source>
        <dbReference type="EnsemblMetazoa" id="PHUM128650-PA"/>
    </source>
</evidence>
<evidence type="ECO:0000256" key="1">
    <source>
        <dbReference type="ARBA" id="ARBA00009199"/>
    </source>
</evidence>
<dbReference type="KEGG" id="phu:Phum_PHUM128650"/>
<gene>
    <name evidence="5" type="primary">8233975</name>
    <name evidence="4" type="ORF">Phum_PHUM128650</name>
</gene>
<dbReference type="CTD" id="8233975"/>
<dbReference type="EMBL" id="AAZO01001500">
    <property type="status" value="NOT_ANNOTATED_CDS"/>
    <property type="molecule type" value="Genomic_DNA"/>
</dbReference>